<feature type="transmembrane region" description="Helical" evidence="2">
    <location>
        <begin position="61"/>
        <end position="80"/>
    </location>
</feature>
<sequence length="220" mass="23576">MPQYVQLITYFLSFALGIVSFAACINSLVKRNHDFKQAENLAAGLGVDLHLSSSDLDDPSYALAAGAGIVAGFSLLLLISQIICPKKQLKGALVLLPIILLVGTLLVFGSAITVLRQARTGHLAIFASLHGFALPKDVIQEQAASLGLSLRYWDRSYVRFMAIAPWPLLPFALVASFFAFTESRPQSTSHTDTPVENGAGQVEGGATSDWPEKTSSETVV</sequence>
<proteinExistence type="predicted"/>
<feature type="transmembrane region" description="Helical" evidence="2">
    <location>
        <begin position="7"/>
        <end position="29"/>
    </location>
</feature>
<organism evidence="3 4">
    <name type="scientific">Naematelia encephala</name>
    <dbReference type="NCBI Taxonomy" id="71784"/>
    <lineage>
        <taxon>Eukaryota</taxon>
        <taxon>Fungi</taxon>
        <taxon>Dikarya</taxon>
        <taxon>Basidiomycota</taxon>
        <taxon>Agaricomycotina</taxon>
        <taxon>Tremellomycetes</taxon>
        <taxon>Tremellales</taxon>
        <taxon>Naemateliaceae</taxon>
        <taxon>Naematelia</taxon>
    </lineage>
</organism>
<feature type="transmembrane region" description="Helical" evidence="2">
    <location>
        <begin position="157"/>
        <end position="180"/>
    </location>
</feature>
<feature type="transmembrane region" description="Helical" evidence="2">
    <location>
        <begin position="92"/>
        <end position="115"/>
    </location>
</feature>
<keyword evidence="2" id="KW-0812">Transmembrane</keyword>
<feature type="compositionally biased region" description="Basic and acidic residues" evidence="1">
    <location>
        <begin position="210"/>
        <end position="220"/>
    </location>
</feature>
<feature type="region of interest" description="Disordered" evidence="1">
    <location>
        <begin position="186"/>
        <end position="220"/>
    </location>
</feature>
<evidence type="ECO:0000256" key="1">
    <source>
        <dbReference type="SAM" id="MobiDB-lite"/>
    </source>
</evidence>
<dbReference type="Proteomes" id="UP000193986">
    <property type="component" value="Unassembled WGS sequence"/>
</dbReference>
<dbReference type="AlphaFoldDB" id="A0A1Y2B018"/>
<keyword evidence="2" id="KW-1133">Transmembrane helix</keyword>
<dbReference type="STRING" id="71784.A0A1Y2B018"/>
<accession>A0A1Y2B018</accession>
<keyword evidence="2" id="KW-0472">Membrane</keyword>
<evidence type="ECO:0000256" key="2">
    <source>
        <dbReference type="SAM" id="Phobius"/>
    </source>
</evidence>
<evidence type="ECO:0000313" key="3">
    <source>
        <dbReference type="EMBL" id="ORY28162.1"/>
    </source>
</evidence>
<keyword evidence="4" id="KW-1185">Reference proteome</keyword>
<dbReference type="InParanoid" id="A0A1Y2B018"/>
<dbReference type="EMBL" id="MCFC01000033">
    <property type="protein sequence ID" value="ORY28162.1"/>
    <property type="molecule type" value="Genomic_DNA"/>
</dbReference>
<gene>
    <name evidence="3" type="ORF">BCR39DRAFT_588852</name>
</gene>
<name>A0A1Y2B018_9TREE</name>
<comment type="caution">
    <text evidence="3">The sequence shown here is derived from an EMBL/GenBank/DDBJ whole genome shotgun (WGS) entry which is preliminary data.</text>
</comment>
<protein>
    <submittedName>
        <fullName evidence="3">Uncharacterized protein</fullName>
    </submittedName>
</protein>
<reference evidence="3 4" key="1">
    <citation type="submission" date="2016-07" db="EMBL/GenBank/DDBJ databases">
        <title>Pervasive Adenine N6-methylation of Active Genes in Fungi.</title>
        <authorList>
            <consortium name="DOE Joint Genome Institute"/>
            <person name="Mondo S.J."/>
            <person name="Dannebaum R.O."/>
            <person name="Kuo R.C."/>
            <person name="Labutti K."/>
            <person name="Haridas S."/>
            <person name="Kuo A."/>
            <person name="Salamov A."/>
            <person name="Ahrendt S.R."/>
            <person name="Lipzen A."/>
            <person name="Sullivan W."/>
            <person name="Andreopoulos W.B."/>
            <person name="Clum A."/>
            <person name="Lindquist E."/>
            <person name="Daum C."/>
            <person name="Ramamoorthy G.K."/>
            <person name="Gryganskyi A."/>
            <person name="Culley D."/>
            <person name="Magnuson J.K."/>
            <person name="James T.Y."/>
            <person name="O'Malley M.A."/>
            <person name="Stajich J.E."/>
            <person name="Spatafora J.W."/>
            <person name="Visel A."/>
            <person name="Grigoriev I.V."/>
        </authorList>
    </citation>
    <scope>NUCLEOTIDE SEQUENCE [LARGE SCALE GENOMIC DNA]</scope>
    <source>
        <strain evidence="3 4">68-887.2</strain>
    </source>
</reference>
<dbReference type="OrthoDB" id="2560085at2759"/>
<evidence type="ECO:0000313" key="4">
    <source>
        <dbReference type="Proteomes" id="UP000193986"/>
    </source>
</evidence>